<dbReference type="InterPro" id="IPR036038">
    <property type="entry name" value="Aminotransferase-like"/>
</dbReference>
<evidence type="ECO:0000256" key="6">
    <source>
        <dbReference type="RuleBase" id="RU004516"/>
    </source>
</evidence>
<dbReference type="RefSeq" id="WP_048313410.1">
    <property type="nucleotide sequence ID" value="NZ_CP119526.1"/>
</dbReference>
<dbReference type="InterPro" id="IPR001544">
    <property type="entry name" value="Aminotrans_IV"/>
</dbReference>
<evidence type="ECO:0000313" key="8">
    <source>
        <dbReference type="Proteomes" id="UP000035996"/>
    </source>
</evidence>
<evidence type="ECO:0000256" key="5">
    <source>
        <dbReference type="RuleBase" id="RU004106"/>
    </source>
</evidence>
<comment type="caution">
    <text evidence="7">The sequence shown here is derived from an EMBL/GenBank/DDBJ whole genome shotgun (WGS) entry which is preliminary data.</text>
</comment>
<dbReference type="Pfam" id="PF01063">
    <property type="entry name" value="Aminotran_4"/>
    <property type="match status" value="1"/>
</dbReference>
<dbReference type="Gene3D" id="3.20.10.10">
    <property type="entry name" value="D-amino Acid Aminotransferase, subunit A, domain 2"/>
    <property type="match status" value="1"/>
</dbReference>
<dbReference type="InterPro" id="IPR043132">
    <property type="entry name" value="BCAT-like_C"/>
</dbReference>
<gene>
    <name evidence="7" type="ORF">AB986_19970</name>
</gene>
<dbReference type="EC" id="4.1.3.38" evidence="7"/>
<dbReference type="SUPFAM" id="SSF56752">
    <property type="entry name" value="D-aminoacid aminotransferase-like PLP-dependent enzymes"/>
    <property type="match status" value="1"/>
</dbReference>
<dbReference type="EMBL" id="LELK01000012">
    <property type="protein sequence ID" value="KMM36008.1"/>
    <property type="molecule type" value="Genomic_DNA"/>
</dbReference>
<dbReference type="FunFam" id="3.20.10.10:FF:000002">
    <property type="entry name" value="D-alanine aminotransferase"/>
    <property type="match status" value="1"/>
</dbReference>
<dbReference type="PANTHER" id="PTHR42743">
    <property type="entry name" value="AMINO-ACID AMINOTRANSFERASE"/>
    <property type="match status" value="1"/>
</dbReference>
<dbReference type="InterPro" id="IPR018300">
    <property type="entry name" value="Aminotrans_IV_CS"/>
</dbReference>
<dbReference type="Proteomes" id="UP000035996">
    <property type="component" value="Unassembled WGS sequence"/>
</dbReference>
<evidence type="ECO:0000256" key="1">
    <source>
        <dbReference type="ARBA" id="ARBA00001933"/>
    </source>
</evidence>
<reference evidence="7" key="1">
    <citation type="submission" date="2015-06" db="EMBL/GenBank/DDBJ databases">
        <authorList>
            <person name="Liu B."/>
            <person name="Wang J."/>
            <person name="Zhu Y."/>
            <person name="Liu G."/>
            <person name="Chen Q."/>
            <person name="Zheng C."/>
            <person name="Che J."/>
            <person name="Ge C."/>
            <person name="Shi H."/>
            <person name="Pan Z."/>
            <person name="Liu X."/>
        </authorList>
    </citation>
    <scope>NUCLEOTIDE SEQUENCE [LARGE SCALE GENOMIC DNA]</scope>
    <source>
        <strain evidence="7">DSM 16346</strain>
    </source>
</reference>
<organism evidence="7 8">
    <name type="scientific">Guptibacillus hwajinpoensis</name>
    <dbReference type="NCBI Taxonomy" id="208199"/>
    <lineage>
        <taxon>Bacteria</taxon>
        <taxon>Bacillati</taxon>
        <taxon>Bacillota</taxon>
        <taxon>Bacilli</taxon>
        <taxon>Bacillales</taxon>
        <taxon>Guptibacillaceae</taxon>
        <taxon>Guptibacillus</taxon>
    </lineage>
</organism>
<proteinExistence type="inferred from homology"/>
<dbReference type="Gene3D" id="3.30.470.10">
    <property type="match status" value="1"/>
</dbReference>
<dbReference type="PATRIC" id="fig|157733.3.peg.2152"/>
<dbReference type="AlphaFoldDB" id="A0A0J6CS49"/>
<sequence>MFININGNIIDEREAVISVYDHGYLYGIGVFETFRTYNGHPFLFDDHFDRLKASLEELQITLPYTKLKLLDEVKRTIQANDMVDAYVRLNISAGSGEIGLQTEPYHSPQIIIYVKPIGEPVRKEKRGVILSLRRNSPEGAVRLKSHHYLNNILAKREVGNDPSIEGIFLSQEGVLAEGIVSNLFWIKEGVLYTPAISTGILNGITRQYILYAAQKLGIKAIEGSFEKEELFAADEAFITNSIQEIVPLYQIEHVLLPGLDGSVTNRLIHHYEQHRISLFSRTEC</sequence>
<keyword evidence="8" id="KW-1185">Reference proteome</keyword>
<dbReference type="PROSITE" id="PS00770">
    <property type="entry name" value="AA_TRANSFER_CLASS_4"/>
    <property type="match status" value="1"/>
</dbReference>
<evidence type="ECO:0000256" key="2">
    <source>
        <dbReference type="ARBA" id="ARBA00009320"/>
    </source>
</evidence>
<evidence type="ECO:0000313" key="7">
    <source>
        <dbReference type="EMBL" id="KMM36008.1"/>
    </source>
</evidence>
<dbReference type="GO" id="GO:0008652">
    <property type="term" value="P:amino acid biosynthetic process"/>
    <property type="evidence" value="ECO:0007669"/>
    <property type="project" value="UniProtKB-ARBA"/>
</dbReference>
<dbReference type="PANTHER" id="PTHR42743:SF11">
    <property type="entry name" value="AMINODEOXYCHORISMATE LYASE"/>
    <property type="match status" value="1"/>
</dbReference>
<name>A0A0J6CS49_9BACL</name>
<keyword evidence="7" id="KW-0456">Lyase</keyword>
<accession>A0A0J6CS49</accession>
<dbReference type="NCBIfam" id="NF005800">
    <property type="entry name" value="PRK07650.1"/>
    <property type="match status" value="1"/>
</dbReference>
<dbReference type="OrthoDB" id="9805628at2"/>
<evidence type="ECO:0000256" key="3">
    <source>
        <dbReference type="ARBA" id="ARBA00011738"/>
    </source>
</evidence>
<evidence type="ECO:0000256" key="4">
    <source>
        <dbReference type="ARBA" id="ARBA00022898"/>
    </source>
</evidence>
<dbReference type="InterPro" id="IPR050571">
    <property type="entry name" value="Class-IV_PLP-Dep_Aminotrnsfr"/>
</dbReference>
<comment type="cofactor">
    <cofactor evidence="1 6">
        <name>pyridoxal 5'-phosphate</name>
        <dbReference type="ChEBI" id="CHEBI:597326"/>
    </cofactor>
</comment>
<keyword evidence="4 6" id="KW-0663">Pyridoxal phosphate</keyword>
<dbReference type="CDD" id="cd00449">
    <property type="entry name" value="PLPDE_IV"/>
    <property type="match status" value="1"/>
</dbReference>
<comment type="similarity">
    <text evidence="2 5">Belongs to the class-IV pyridoxal-phosphate-dependent aminotransferase family.</text>
</comment>
<dbReference type="GO" id="GO:0005829">
    <property type="term" value="C:cytosol"/>
    <property type="evidence" value="ECO:0007669"/>
    <property type="project" value="TreeGrafter"/>
</dbReference>
<comment type="subunit">
    <text evidence="3">Homodimer.</text>
</comment>
<dbReference type="STRING" id="157733.AB986_19970"/>
<dbReference type="GO" id="GO:0008696">
    <property type="term" value="F:4-amino-4-deoxychorismate lyase activity"/>
    <property type="evidence" value="ECO:0007669"/>
    <property type="project" value="UniProtKB-EC"/>
</dbReference>
<dbReference type="InterPro" id="IPR043131">
    <property type="entry name" value="BCAT-like_N"/>
</dbReference>
<protein>
    <submittedName>
        <fullName evidence="7">4-amino-4-deoxychorismate lyase</fullName>
        <ecNumber evidence="7">4.1.3.38</ecNumber>
    </submittedName>
</protein>
<dbReference type="GO" id="GO:0046394">
    <property type="term" value="P:carboxylic acid biosynthetic process"/>
    <property type="evidence" value="ECO:0007669"/>
    <property type="project" value="UniProtKB-ARBA"/>
</dbReference>